<reference evidence="2 3" key="1">
    <citation type="submission" date="2013-08" db="EMBL/GenBank/DDBJ databases">
        <title>Genome sequencing of Cellulomonas carbonis T26.</title>
        <authorList>
            <person name="Chen F."/>
            <person name="Li Y."/>
            <person name="Wang G."/>
        </authorList>
    </citation>
    <scope>NUCLEOTIDE SEQUENCE [LARGE SCALE GENOMIC DNA]</scope>
    <source>
        <strain evidence="2 3">T26</strain>
    </source>
</reference>
<dbReference type="OrthoDB" id="9757728at2"/>
<dbReference type="Proteomes" id="UP000029839">
    <property type="component" value="Unassembled WGS sequence"/>
</dbReference>
<comment type="caution">
    <text evidence="2">The sequence shown here is derived from an EMBL/GenBank/DDBJ whole genome shotgun (WGS) entry which is preliminary data.</text>
</comment>
<name>A0A0A0BRV0_9CELL</name>
<feature type="region of interest" description="Disordered" evidence="1">
    <location>
        <begin position="256"/>
        <end position="283"/>
    </location>
</feature>
<reference evidence="2 3" key="2">
    <citation type="journal article" date="2015" name="Stand. Genomic Sci.">
        <title>Draft genome sequence of Cellulomonas carbonis T26(T) and comparative analysis of six Cellulomonas genomes.</title>
        <authorList>
            <person name="Zhuang W."/>
            <person name="Zhang S."/>
            <person name="Xia X."/>
            <person name="Wang G."/>
        </authorList>
    </citation>
    <scope>NUCLEOTIDE SEQUENCE [LARGE SCALE GENOMIC DNA]</scope>
    <source>
        <strain evidence="2 3">T26</strain>
    </source>
</reference>
<feature type="compositionally biased region" description="Acidic residues" evidence="1">
    <location>
        <begin position="268"/>
        <end position="278"/>
    </location>
</feature>
<protein>
    <submittedName>
        <fullName evidence="2">Uncharacterized protein</fullName>
    </submittedName>
</protein>
<accession>A0A0A0BRV0</accession>
<evidence type="ECO:0000313" key="3">
    <source>
        <dbReference type="Proteomes" id="UP000029839"/>
    </source>
</evidence>
<organism evidence="2 3">
    <name type="scientific">Cellulomonas carbonis T26</name>
    <dbReference type="NCBI Taxonomy" id="947969"/>
    <lineage>
        <taxon>Bacteria</taxon>
        <taxon>Bacillati</taxon>
        <taxon>Actinomycetota</taxon>
        <taxon>Actinomycetes</taxon>
        <taxon>Micrococcales</taxon>
        <taxon>Cellulomonadaceae</taxon>
        <taxon>Cellulomonas</taxon>
    </lineage>
</organism>
<gene>
    <name evidence="2" type="ORF">N868_14155</name>
</gene>
<evidence type="ECO:0000256" key="1">
    <source>
        <dbReference type="SAM" id="MobiDB-lite"/>
    </source>
</evidence>
<evidence type="ECO:0000313" key="2">
    <source>
        <dbReference type="EMBL" id="KGM10660.1"/>
    </source>
</evidence>
<feature type="compositionally biased region" description="Basic and acidic residues" evidence="1">
    <location>
        <begin position="364"/>
        <end position="381"/>
    </location>
</feature>
<sequence>MPPVDPAELAALRLTVTAARQVHERALRDLRSAEVHADFWREPDGTLPVVDQALNPDVFAEVQGLQPALDAASAAVAGAEVALTTARAAYDEAARTSPLFAAGSTEPVLLLPVRLEAVYVPQGTGADLRIRVYPDDVHVDSHEEALTPAERSAGTRYWRDVTAADDAAPAPEDAAAVRRDAWRALVEACGGARATWVRLALAPPGPGEGPRPDPGTREEAWTRAARTAVLPDHFVFSAYRAGQLVWRRTGEPVPDVLGVGLDPHPERDDGEPDDDPESVLDPGSRWLADFDAAVRRGMGLVVHLDEPDERFDLLTAVGVGTQDPTTSAARVDRLLEAHAYAAGLSTLPIGTPTNNTPASRSGWRSREVPPDPEAADARRAAFDPAGDDDAARLARALGVDGRRVLAAVTEPAAGDERLIARLNRLQADHMAFSPAFGPRSRLGLELVPVTAPWYAVLRDHVARHVRPRGPLPTLRVGRQPYGVLPVSSLDLWRGDDVDPGLVRVVASFAAAFADLAHRAVQIGEGTDQDAVLLDVLSREPAPGRLEHLWAATRTEALSRPPRVAVGAVPASMVLAWLQPVGTPLADRGDTSGDVAPVGQLPPEVAAIASRSLLTRLLALVDEGIARMRETSLPPDPDRFDEVYVPAVTALEQLRSVPTRTAFHTQALDVANTLRNIVSSGPAPAEQVAERARRAGPWRDLFAQYATVERDVARDLAHGDALLRDAMSLASHRVDAWVTSLATARLAGLRAGAPTGLRTGAYGLLTDVEPVDPEPAREGYVVTPSMHHATTAAVLRSGWSAHSDRGAFAVDLQSARVRHAEAMVQGVRQGQPVAALLGYQFERALHDARLDVLVAPFRAAYPLPHALEESHAALVAVGARDVVDGQALRRDAGRKVDTGEHAAVVARLVGELDETFDAVADLLLAESVHQLVGGNPVRAGVAADGIGRGQELPGEYDVLRTPRSGVAVTHHVGVLLPDRLPPGWPDDRPLVRLEPGVEAWLRSRLGPAAGLGGAALARTGWCATELVLASERTVREVLGADVDAATVDDVVVVCDRLRAVLAGSTPLGPAHLAPTEPDAGADDLEGLRGRVGGWLAEVREAVPALDAVGPAGTAGDAAHAEVVARMRSLGLAVDDVASARALLARADLTEIPPPPPADRPVEADAWRADVLARTAPAHPALRVVPTLARPLPPPPDPPVDQDAVDAWLRDASLVRPRTAALQDADVAAELLRGAAAVGHVVAQPVSGSPGPWLAQAPASDEPRPRTALVLGREPGQAATGPVRGLVVDEWTEVVPAAPGDHGPEEVVGVAFEFDRPGARAPHALLLAVPPDPARGWCAEDLHACVDELLLLARVRSLDLADVPELRTVLPVPSRVDS</sequence>
<keyword evidence="3" id="KW-1185">Reference proteome</keyword>
<proteinExistence type="predicted"/>
<dbReference type="RefSeq" id="WP_043606648.1">
    <property type="nucleotide sequence ID" value="NZ_AXCY01000043.1"/>
</dbReference>
<feature type="region of interest" description="Disordered" evidence="1">
    <location>
        <begin position="348"/>
        <end position="385"/>
    </location>
</feature>
<dbReference type="EMBL" id="AXCY01000043">
    <property type="protein sequence ID" value="KGM10660.1"/>
    <property type="molecule type" value="Genomic_DNA"/>
</dbReference>